<name>A0A0G3X4Z1_9SPHN</name>
<sequence length="187" mass="18780">MSSLLFAFVAVLLGSFGGRDQLIVAQVSGASRRGPGVLCAAIASATLSAFVMALAGQAVSTMLPGPGKTMLVAIALLFAALELAWPVKQARAKEPTRSVAAILIVLVVKQFGDGARFLVFAIAAATGAPLLAGLGGAAGGTLALLAAWALGERDLARLPMRPLRLALAGIALLATIVIGLGARGIIE</sequence>
<keyword evidence="1" id="KW-0472">Membrane</keyword>
<keyword evidence="1" id="KW-1133">Transmembrane helix</keyword>
<feature type="transmembrane region" description="Helical" evidence="1">
    <location>
        <begin position="67"/>
        <end position="87"/>
    </location>
</feature>
<dbReference type="AlphaFoldDB" id="A0A0G3X4Z1"/>
<keyword evidence="3" id="KW-1185">Reference proteome</keyword>
<feature type="transmembrane region" description="Helical" evidence="1">
    <location>
        <begin position="130"/>
        <end position="151"/>
    </location>
</feature>
<feature type="transmembrane region" description="Helical" evidence="1">
    <location>
        <begin position="35"/>
        <end position="55"/>
    </location>
</feature>
<organism evidence="2 3">
    <name type="scientific">Pelagerythrobacter marensis</name>
    <dbReference type="NCBI Taxonomy" id="543877"/>
    <lineage>
        <taxon>Bacteria</taxon>
        <taxon>Pseudomonadati</taxon>
        <taxon>Pseudomonadota</taxon>
        <taxon>Alphaproteobacteria</taxon>
        <taxon>Sphingomonadales</taxon>
        <taxon>Erythrobacteraceae</taxon>
        <taxon>Pelagerythrobacter</taxon>
    </lineage>
</organism>
<gene>
    <name evidence="2" type="ORF">AM2010_148</name>
</gene>
<evidence type="ECO:0000313" key="2">
    <source>
        <dbReference type="EMBL" id="AKM06237.1"/>
    </source>
</evidence>
<dbReference type="Proteomes" id="UP000037643">
    <property type="component" value="Chromosome"/>
</dbReference>
<accession>A0A0G3X4Z1</accession>
<dbReference type="OrthoDB" id="7502135at2"/>
<evidence type="ECO:0000313" key="3">
    <source>
        <dbReference type="Proteomes" id="UP000037643"/>
    </source>
</evidence>
<proteinExistence type="predicted"/>
<evidence type="ECO:0008006" key="4">
    <source>
        <dbReference type="Google" id="ProtNLM"/>
    </source>
</evidence>
<evidence type="ECO:0000256" key="1">
    <source>
        <dbReference type="SAM" id="Phobius"/>
    </source>
</evidence>
<dbReference type="PATRIC" id="fig|543877.4.peg.149"/>
<protein>
    <recommendedName>
        <fullName evidence="4">GDT1 family protein</fullName>
    </recommendedName>
</protein>
<reference evidence="2 3" key="1">
    <citation type="submission" date="2015-06" db="EMBL/GenBank/DDBJ databases">
        <authorList>
            <person name="Kim K.M."/>
        </authorList>
    </citation>
    <scope>NUCLEOTIDE SEQUENCE [LARGE SCALE GENOMIC DNA]</scope>
    <source>
        <strain evidence="2 3">KCTC 22370</strain>
    </source>
</reference>
<dbReference type="RefSeq" id="WP_047805457.1">
    <property type="nucleotide sequence ID" value="NZ_CP011805.1"/>
</dbReference>
<feature type="transmembrane region" description="Helical" evidence="1">
    <location>
        <begin position="163"/>
        <end position="186"/>
    </location>
</feature>
<keyword evidence="1" id="KW-0812">Transmembrane</keyword>
<dbReference type="STRING" id="543877.AM2010_148"/>
<dbReference type="EMBL" id="CP011805">
    <property type="protein sequence ID" value="AKM06237.1"/>
    <property type="molecule type" value="Genomic_DNA"/>
</dbReference>
<dbReference type="KEGG" id="amx:AM2010_148"/>